<keyword evidence="3" id="KW-0804">Transcription</keyword>
<dbReference type="PANTHER" id="PTHR30055:SF220">
    <property type="entry name" value="TETR-FAMILY REGULATORY PROTEIN"/>
    <property type="match status" value="1"/>
</dbReference>
<evidence type="ECO:0000313" key="6">
    <source>
        <dbReference type="EMBL" id="QFU99541.1"/>
    </source>
</evidence>
<keyword evidence="7" id="KW-1185">Reference proteome</keyword>
<dbReference type="EMBL" id="CP045529">
    <property type="protein sequence ID" value="QFU99541.1"/>
    <property type="molecule type" value="Genomic_DNA"/>
</dbReference>
<dbReference type="PRINTS" id="PR00455">
    <property type="entry name" value="HTHTETR"/>
</dbReference>
<accession>A0A5P9QDJ1</accession>
<dbReference type="AlphaFoldDB" id="A0A5P9QDJ1"/>
<dbReference type="InterPro" id="IPR009057">
    <property type="entry name" value="Homeodomain-like_sf"/>
</dbReference>
<evidence type="ECO:0000256" key="4">
    <source>
        <dbReference type="PROSITE-ProRule" id="PRU00335"/>
    </source>
</evidence>
<organism evidence="6 7">
    <name type="scientific">Luteimicrobium xylanilyticum</name>
    <dbReference type="NCBI Taxonomy" id="1133546"/>
    <lineage>
        <taxon>Bacteria</taxon>
        <taxon>Bacillati</taxon>
        <taxon>Actinomycetota</taxon>
        <taxon>Actinomycetes</taxon>
        <taxon>Micrococcales</taxon>
        <taxon>Luteimicrobium</taxon>
    </lineage>
</organism>
<sequence length="186" mass="19555">MTPYHHGNLRAALLEEARSLVAEEGPGSFTLRELARRLGVSHAAPAHHFPDKRALLTALATEGFERLATELQRAQGDGLVELGLVYVRVAADHPADFAVMFRTDLLDPDDAALRAAGERARAALREGVRRAHGSQDAALEVAAWSVVHGLAALRASGALAGEPAASGEAGARAALERFVAGARQSS</sequence>
<evidence type="ECO:0000256" key="2">
    <source>
        <dbReference type="ARBA" id="ARBA00023125"/>
    </source>
</evidence>
<dbReference type="Gene3D" id="1.10.357.10">
    <property type="entry name" value="Tetracycline Repressor, domain 2"/>
    <property type="match status" value="1"/>
</dbReference>
<evidence type="ECO:0000313" key="7">
    <source>
        <dbReference type="Proteomes" id="UP000326702"/>
    </source>
</evidence>
<keyword evidence="1" id="KW-0805">Transcription regulation</keyword>
<reference evidence="6 7" key="1">
    <citation type="submission" date="2019-10" db="EMBL/GenBank/DDBJ databases">
        <title>Genome sequence of Luteimicrobium xylanilyticum HY-24.</title>
        <authorList>
            <person name="Kim D.Y."/>
            <person name="Park H.-Y."/>
        </authorList>
    </citation>
    <scope>NUCLEOTIDE SEQUENCE [LARGE SCALE GENOMIC DNA]</scope>
    <source>
        <strain evidence="6 7">HY-24</strain>
    </source>
</reference>
<name>A0A5P9QDJ1_9MICO</name>
<gene>
    <name evidence="6" type="ORF">KDY119_03072</name>
</gene>
<feature type="DNA-binding region" description="H-T-H motif" evidence="4">
    <location>
        <begin position="30"/>
        <end position="49"/>
    </location>
</feature>
<dbReference type="GO" id="GO:0003700">
    <property type="term" value="F:DNA-binding transcription factor activity"/>
    <property type="evidence" value="ECO:0007669"/>
    <property type="project" value="TreeGrafter"/>
</dbReference>
<dbReference type="Pfam" id="PF00440">
    <property type="entry name" value="TetR_N"/>
    <property type="match status" value="1"/>
</dbReference>
<evidence type="ECO:0000256" key="3">
    <source>
        <dbReference type="ARBA" id="ARBA00023163"/>
    </source>
</evidence>
<proteinExistence type="predicted"/>
<evidence type="ECO:0000256" key="1">
    <source>
        <dbReference type="ARBA" id="ARBA00023015"/>
    </source>
</evidence>
<dbReference type="InterPro" id="IPR025996">
    <property type="entry name" value="MT1864/Rv1816-like_C"/>
</dbReference>
<dbReference type="RefSeq" id="WP_153022504.1">
    <property type="nucleotide sequence ID" value="NZ_BAABIH010000024.1"/>
</dbReference>
<protein>
    <recommendedName>
        <fullName evidence="5">HTH tetR-type domain-containing protein</fullName>
    </recommendedName>
</protein>
<dbReference type="Proteomes" id="UP000326702">
    <property type="component" value="Chromosome"/>
</dbReference>
<dbReference type="SUPFAM" id="SSF48498">
    <property type="entry name" value="Tetracyclin repressor-like, C-terminal domain"/>
    <property type="match status" value="1"/>
</dbReference>
<dbReference type="OrthoDB" id="3173376at2"/>
<dbReference type="InterPro" id="IPR036271">
    <property type="entry name" value="Tet_transcr_reg_TetR-rel_C_sf"/>
</dbReference>
<feature type="domain" description="HTH tetR-type" evidence="5">
    <location>
        <begin position="7"/>
        <end position="67"/>
    </location>
</feature>
<keyword evidence="2 4" id="KW-0238">DNA-binding</keyword>
<dbReference type="InterPro" id="IPR050109">
    <property type="entry name" value="HTH-type_TetR-like_transc_reg"/>
</dbReference>
<evidence type="ECO:0000259" key="5">
    <source>
        <dbReference type="PROSITE" id="PS50977"/>
    </source>
</evidence>
<dbReference type="PROSITE" id="PS50977">
    <property type="entry name" value="HTH_TETR_2"/>
    <property type="match status" value="1"/>
</dbReference>
<dbReference type="KEGG" id="lxl:KDY119_03072"/>
<dbReference type="Pfam" id="PF13305">
    <property type="entry name" value="TetR_C_33"/>
    <property type="match status" value="1"/>
</dbReference>
<dbReference type="PANTHER" id="PTHR30055">
    <property type="entry name" value="HTH-TYPE TRANSCRIPTIONAL REGULATOR RUTR"/>
    <property type="match status" value="1"/>
</dbReference>
<dbReference type="GO" id="GO:0000976">
    <property type="term" value="F:transcription cis-regulatory region binding"/>
    <property type="evidence" value="ECO:0007669"/>
    <property type="project" value="TreeGrafter"/>
</dbReference>
<dbReference type="SUPFAM" id="SSF46689">
    <property type="entry name" value="Homeodomain-like"/>
    <property type="match status" value="1"/>
</dbReference>
<dbReference type="InterPro" id="IPR001647">
    <property type="entry name" value="HTH_TetR"/>
</dbReference>